<dbReference type="EMBL" id="GBRH01211527">
    <property type="protein sequence ID" value="JAD86368.1"/>
    <property type="molecule type" value="Transcribed_RNA"/>
</dbReference>
<protein>
    <submittedName>
        <fullName evidence="1">Uncharacterized protein</fullName>
    </submittedName>
</protein>
<name>A0A0A9DI68_ARUDO</name>
<evidence type="ECO:0000313" key="1">
    <source>
        <dbReference type="EMBL" id="JAD86368.1"/>
    </source>
</evidence>
<organism evidence="1">
    <name type="scientific">Arundo donax</name>
    <name type="common">Giant reed</name>
    <name type="synonym">Donax arundinaceus</name>
    <dbReference type="NCBI Taxonomy" id="35708"/>
    <lineage>
        <taxon>Eukaryota</taxon>
        <taxon>Viridiplantae</taxon>
        <taxon>Streptophyta</taxon>
        <taxon>Embryophyta</taxon>
        <taxon>Tracheophyta</taxon>
        <taxon>Spermatophyta</taxon>
        <taxon>Magnoliopsida</taxon>
        <taxon>Liliopsida</taxon>
        <taxon>Poales</taxon>
        <taxon>Poaceae</taxon>
        <taxon>PACMAD clade</taxon>
        <taxon>Arundinoideae</taxon>
        <taxon>Arundineae</taxon>
        <taxon>Arundo</taxon>
    </lineage>
</organism>
<reference evidence="1" key="2">
    <citation type="journal article" date="2015" name="Data Brief">
        <title>Shoot transcriptome of the giant reed, Arundo donax.</title>
        <authorList>
            <person name="Barrero R.A."/>
            <person name="Guerrero F.D."/>
            <person name="Moolhuijzen P."/>
            <person name="Goolsby J.A."/>
            <person name="Tidwell J."/>
            <person name="Bellgard S.E."/>
            <person name="Bellgard M.I."/>
        </authorList>
    </citation>
    <scope>NUCLEOTIDE SEQUENCE</scope>
    <source>
        <tissue evidence="1">Shoot tissue taken approximately 20 cm above the soil surface</tissue>
    </source>
</reference>
<reference evidence="1" key="1">
    <citation type="submission" date="2014-09" db="EMBL/GenBank/DDBJ databases">
        <authorList>
            <person name="Magalhaes I.L.F."/>
            <person name="Oliveira U."/>
            <person name="Santos F.R."/>
            <person name="Vidigal T.H.D.A."/>
            <person name="Brescovit A.D."/>
            <person name="Santos A.J."/>
        </authorList>
    </citation>
    <scope>NUCLEOTIDE SEQUENCE</scope>
    <source>
        <tissue evidence="1">Shoot tissue taken approximately 20 cm above the soil surface</tissue>
    </source>
</reference>
<accession>A0A0A9DI68</accession>
<dbReference type="AlphaFoldDB" id="A0A0A9DI68"/>
<proteinExistence type="predicted"/>
<sequence>MCQMRTLSSNDDLRRLHRISRPHALRRSSVRVQLRSVKLL</sequence>